<dbReference type="Proteomes" id="UP000198211">
    <property type="component" value="Unassembled WGS sequence"/>
</dbReference>
<comment type="caution">
    <text evidence="1">The sequence shown here is derived from an EMBL/GenBank/DDBJ whole genome shotgun (WGS) entry which is preliminary data.</text>
</comment>
<gene>
    <name evidence="1" type="ORF">PHMEG_00028916</name>
</gene>
<sequence>MSESPKINFPLSFPRALYTVGAFTTRRIEKPASTINWSVLETWATENRDGEIEDRDYGGVIGPPFMKSEKSVIFALDSRKANCKLAVAGFNLTSSSGWSQPATTASYWDVHFRKREEKVTMAVEQLSNAINFSFRMGHHILPKK</sequence>
<keyword evidence="2" id="KW-1185">Reference proteome</keyword>
<evidence type="ECO:0000313" key="1">
    <source>
        <dbReference type="EMBL" id="OWY99988.1"/>
    </source>
</evidence>
<reference evidence="2" key="1">
    <citation type="submission" date="2017-03" db="EMBL/GenBank/DDBJ databases">
        <title>Phytopthora megakarya and P. palmivora, two closely related causual agents of cacao black pod achieved similar genome size and gene model numbers by different mechanisms.</title>
        <authorList>
            <person name="Ali S."/>
            <person name="Shao J."/>
            <person name="Larry D.J."/>
            <person name="Kronmiller B."/>
            <person name="Shen D."/>
            <person name="Strem M.D."/>
            <person name="Melnick R.L."/>
            <person name="Guiltinan M.J."/>
            <person name="Tyler B.M."/>
            <person name="Meinhardt L.W."/>
            <person name="Bailey B.A."/>
        </authorList>
    </citation>
    <scope>NUCLEOTIDE SEQUENCE [LARGE SCALE GENOMIC DNA]</scope>
    <source>
        <strain evidence="2">zdho120</strain>
    </source>
</reference>
<organism evidence="1 2">
    <name type="scientific">Phytophthora megakarya</name>
    <dbReference type="NCBI Taxonomy" id="4795"/>
    <lineage>
        <taxon>Eukaryota</taxon>
        <taxon>Sar</taxon>
        <taxon>Stramenopiles</taxon>
        <taxon>Oomycota</taxon>
        <taxon>Peronosporomycetes</taxon>
        <taxon>Peronosporales</taxon>
        <taxon>Peronosporaceae</taxon>
        <taxon>Phytophthora</taxon>
    </lineage>
</organism>
<accession>A0A225V4S7</accession>
<proteinExistence type="predicted"/>
<protein>
    <submittedName>
        <fullName evidence="1">Uncharacterized protein</fullName>
    </submittedName>
</protein>
<dbReference type="AlphaFoldDB" id="A0A225V4S7"/>
<dbReference type="EMBL" id="NBNE01007990">
    <property type="protein sequence ID" value="OWY99988.1"/>
    <property type="molecule type" value="Genomic_DNA"/>
</dbReference>
<evidence type="ECO:0000313" key="2">
    <source>
        <dbReference type="Proteomes" id="UP000198211"/>
    </source>
</evidence>
<name>A0A225V4S7_9STRA</name>